<dbReference type="CDD" id="cd05233">
    <property type="entry name" value="SDR_c"/>
    <property type="match status" value="1"/>
</dbReference>
<keyword evidence="3" id="KW-1185">Reference proteome</keyword>
<dbReference type="InterPro" id="IPR036291">
    <property type="entry name" value="NAD(P)-bd_dom_sf"/>
</dbReference>
<dbReference type="Proteomes" id="UP000001208">
    <property type="component" value="Chromosome"/>
</dbReference>
<sequence length="317" mass="34316">MALLFERLKKETSQERFFRRRIKTNATPNVEKAGSFCRSKKSLCFCLNIFEGFLNHIFEKRMILKNKRAVITGGSDGIGFGIAKAFAENGADVLLVARNETKLAEAAAVLAAFEVEVKTLSADLSDLSTIQKTAQSILEIWPAIDILVNNAGIARFIPFAETDEAALDLHLNLNVKATYFLTQHLFGALEAQKGCVLNISSYFSHRMLPGRPSTAYSLTKGAMDAFTKSLAYEAGAKGVRVNAIAPGTINTPLVQANIDRLSEEGKAKFSEMIKTIYPLGRVGESEDVSGAAVFLASDAARWITGAILAVDGGLTTN</sequence>
<dbReference type="FunFam" id="3.40.50.720:FF:000084">
    <property type="entry name" value="Short-chain dehydrogenase reductase"/>
    <property type="match status" value="1"/>
</dbReference>
<dbReference type="PANTHER" id="PTHR43975">
    <property type="entry name" value="ZGC:101858"/>
    <property type="match status" value="1"/>
</dbReference>
<dbReference type="eggNOG" id="COG1028">
    <property type="taxonomic scope" value="Bacteria"/>
</dbReference>
<reference evidence="2 3" key="1">
    <citation type="submission" date="2008-06" db="EMBL/GenBank/DDBJ databases">
        <title>Complete sequence of Chloroherpeton thalassium ATCC 35110.</title>
        <authorList>
            <consortium name="US DOE Joint Genome Institute"/>
            <person name="Lucas S."/>
            <person name="Copeland A."/>
            <person name="Lapidus A."/>
            <person name="Glavina del Rio T."/>
            <person name="Dalin E."/>
            <person name="Tice H."/>
            <person name="Bruce D."/>
            <person name="Goodwin L."/>
            <person name="Pitluck S."/>
            <person name="Schmutz J."/>
            <person name="Larimer F."/>
            <person name="Land M."/>
            <person name="Hauser L."/>
            <person name="Kyrpides N."/>
            <person name="Mikhailova N."/>
            <person name="Liu Z."/>
            <person name="Li T."/>
            <person name="Zhao F."/>
            <person name="Overmann J."/>
            <person name="Bryant D.A."/>
            <person name="Richardson P."/>
        </authorList>
    </citation>
    <scope>NUCLEOTIDE SEQUENCE [LARGE SCALE GENOMIC DNA]</scope>
    <source>
        <strain evidence="3">ATCC 35110 / GB-78</strain>
    </source>
</reference>
<name>B3QYC6_CHLT3</name>
<evidence type="ECO:0000256" key="1">
    <source>
        <dbReference type="ARBA" id="ARBA00006484"/>
    </source>
</evidence>
<dbReference type="HOGENOM" id="CLU_010194_1_2_10"/>
<proteinExistence type="inferred from homology"/>
<gene>
    <name evidence="2" type="ordered locus">Ctha_2643</name>
</gene>
<dbReference type="PANTHER" id="PTHR43975:SF2">
    <property type="entry name" value="EG:BACR7A4.14 PROTEIN-RELATED"/>
    <property type="match status" value="1"/>
</dbReference>
<accession>B3QYC6</accession>
<dbReference type="Gene3D" id="3.40.50.720">
    <property type="entry name" value="NAD(P)-binding Rossmann-like Domain"/>
    <property type="match status" value="1"/>
</dbReference>
<dbReference type="STRING" id="517418.Ctha_2643"/>
<protein>
    <submittedName>
        <fullName evidence="2">Short-chain dehydrogenase/reductase SDR</fullName>
    </submittedName>
</protein>
<dbReference type="PRINTS" id="PR00080">
    <property type="entry name" value="SDRFAMILY"/>
</dbReference>
<dbReference type="KEGG" id="cts:Ctha_2643"/>
<organism evidence="2 3">
    <name type="scientific">Chloroherpeton thalassium (strain ATCC 35110 / GB-78)</name>
    <dbReference type="NCBI Taxonomy" id="517418"/>
    <lineage>
        <taxon>Bacteria</taxon>
        <taxon>Pseudomonadati</taxon>
        <taxon>Chlorobiota</taxon>
        <taxon>Chlorobiia</taxon>
        <taxon>Chlorobiales</taxon>
        <taxon>Chloroherpetonaceae</taxon>
        <taxon>Chloroherpeton</taxon>
    </lineage>
</organism>
<dbReference type="Pfam" id="PF13561">
    <property type="entry name" value="adh_short_C2"/>
    <property type="match status" value="1"/>
</dbReference>
<dbReference type="NCBIfam" id="NF005559">
    <property type="entry name" value="PRK07231.1"/>
    <property type="match status" value="1"/>
</dbReference>
<dbReference type="InterPro" id="IPR002347">
    <property type="entry name" value="SDR_fam"/>
</dbReference>
<comment type="similarity">
    <text evidence="1">Belongs to the short-chain dehydrogenases/reductases (SDR) family.</text>
</comment>
<dbReference type="SUPFAM" id="SSF51735">
    <property type="entry name" value="NAD(P)-binding Rossmann-fold domains"/>
    <property type="match status" value="1"/>
</dbReference>
<dbReference type="PRINTS" id="PR00081">
    <property type="entry name" value="GDHRDH"/>
</dbReference>
<dbReference type="EMBL" id="CP001100">
    <property type="protein sequence ID" value="ACF15092.1"/>
    <property type="molecule type" value="Genomic_DNA"/>
</dbReference>
<evidence type="ECO:0000313" key="3">
    <source>
        <dbReference type="Proteomes" id="UP000001208"/>
    </source>
</evidence>
<evidence type="ECO:0000313" key="2">
    <source>
        <dbReference type="EMBL" id="ACF15092.1"/>
    </source>
</evidence>
<dbReference type="AlphaFoldDB" id="B3QYC6"/>